<accession>A0A8T3CCT3</accession>
<evidence type="ECO:0000313" key="2">
    <source>
        <dbReference type="EMBL" id="KAI0531222.1"/>
    </source>
</evidence>
<dbReference type="Proteomes" id="UP000829196">
    <property type="component" value="Unassembled WGS sequence"/>
</dbReference>
<protein>
    <recommendedName>
        <fullName evidence="1">Tf2-1-like SH3-like domain-containing protein</fullName>
    </recommendedName>
</protein>
<comment type="caution">
    <text evidence="2">The sequence shown here is derived from an EMBL/GenBank/DDBJ whole genome shotgun (WGS) entry which is preliminary data.</text>
</comment>
<dbReference type="Pfam" id="PF24626">
    <property type="entry name" value="SH3_Tf2-1"/>
    <property type="match status" value="1"/>
</dbReference>
<dbReference type="EMBL" id="JAGYWB010000001">
    <property type="protein sequence ID" value="KAI0531222.1"/>
    <property type="molecule type" value="Genomic_DNA"/>
</dbReference>
<keyword evidence="3" id="KW-1185">Reference proteome</keyword>
<name>A0A8T3CCT3_DENNO</name>
<gene>
    <name evidence="2" type="ORF">KFK09_000775</name>
</gene>
<sequence length="72" mass="8244">MMWIKLRKERFPPGAFGKLKPKADGPFRIVKRINDNAYEIDLPGVYNVSAVFNVADLTPHYDVEEFFPTSGE</sequence>
<dbReference type="InterPro" id="IPR056924">
    <property type="entry name" value="SH3_Tf2-1"/>
</dbReference>
<dbReference type="SMR" id="A0A8T3CCT3"/>
<feature type="domain" description="Tf2-1-like SH3-like" evidence="1">
    <location>
        <begin position="1"/>
        <end position="60"/>
    </location>
</feature>
<evidence type="ECO:0000259" key="1">
    <source>
        <dbReference type="Pfam" id="PF24626"/>
    </source>
</evidence>
<reference evidence="2" key="1">
    <citation type="journal article" date="2022" name="Front. Genet.">
        <title>Chromosome-Scale Assembly of the Dendrobium nobile Genome Provides Insights Into the Molecular Mechanism of the Biosynthesis of the Medicinal Active Ingredient of Dendrobium.</title>
        <authorList>
            <person name="Xu Q."/>
            <person name="Niu S.-C."/>
            <person name="Li K.-L."/>
            <person name="Zheng P.-J."/>
            <person name="Zhang X.-J."/>
            <person name="Jia Y."/>
            <person name="Liu Y."/>
            <person name="Niu Y.-X."/>
            <person name="Yu L.-H."/>
            <person name="Chen D.-F."/>
            <person name="Zhang G.-Q."/>
        </authorList>
    </citation>
    <scope>NUCLEOTIDE SEQUENCE</scope>
    <source>
        <tissue evidence="2">Leaf</tissue>
    </source>
</reference>
<dbReference type="AlphaFoldDB" id="A0A8T3CCT3"/>
<proteinExistence type="predicted"/>
<dbReference type="OrthoDB" id="693229at2759"/>
<organism evidence="2 3">
    <name type="scientific">Dendrobium nobile</name>
    <name type="common">Orchid</name>
    <dbReference type="NCBI Taxonomy" id="94219"/>
    <lineage>
        <taxon>Eukaryota</taxon>
        <taxon>Viridiplantae</taxon>
        <taxon>Streptophyta</taxon>
        <taxon>Embryophyta</taxon>
        <taxon>Tracheophyta</taxon>
        <taxon>Spermatophyta</taxon>
        <taxon>Magnoliopsida</taxon>
        <taxon>Liliopsida</taxon>
        <taxon>Asparagales</taxon>
        <taxon>Orchidaceae</taxon>
        <taxon>Epidendroideae</taxon>
        <taxon>Malaxideae</taxon>
        <taxon>Dendrobiinae</taxon>
        <taxon>Dendrobium</taxon>
    </lineage>
</organism>
<evidence type="ECO:0000313" key="3">
    <source>
        <dbReference type="Proteomes" id="UP000829196"/>
    </source>
</evidence>